<dbReference type="Proteomes" id="UP000250125">
    <property type="component" value="Chromosome"/>
</dbReference>
<feature type="region of interest" description="Disordered" evidence="1">
    <location>
        <begin position="124"/>
        <end position="159"/>
    </location>
</feature>
<dbReference type="InterPro" id="IPR019249">
    <property type="entry name" value="DUF2226"/>
</dbReference>
<feature type="compositionally biased region" description="Basic and acidic residues" evidence="1">
    <location>
        <begin position="140"/>
        <end position="152"/>
    </location>
</feature>
<evidence type="ECO:0000313" key="3">
    <source>
        <dbReference type="Proteomes" id="UP000250125"/>
    </source>
</evidence>
<sequence>MQLPDKSPLMENVVVVSAGELKELLQKALSQGSGAFLKIFAKDGGGKYYITVLLDRSKVLAAECLVVDTKKNLSGEEAIRVLKSFIGKPLVVDVYDLDELELKLSVADNVDAYAQTPKTPLEELFGAREEGPPAKPPAKPAEEKPVEEKPPAKEATTVAATAGATVATQQAVQTPEPQAVVVEKPKPAPAGKPEVVVNLTGGSIPERAFQAYAEALLKEAKRIKGLTINKVEFDANVGEGVVYLNVHVYGNSTGSSRDIEVAEKRMLHAVSKYAPILLREAEIKPIIKDVSVIIDGQEIKPQEIVDKDKKKTANVTKDGKIVLSVLEDVWPYFSAFARTVITEIESAGIKVDKAHFDVKGRKEFEINLDMVAEATNLTEDAIQRIAKDVVGRHARELGRTLKRYITVHNINVELVRKAAPSTAQTAPVGVETSGKAAEILAKKELLEKEVEQLLKQAGIDELSVLTEEKKKESEETMLRSRIEPAVETLKNRVHAELKLVPRVTFKWLKLNHEVKGSTVYVDIEASFLRESVGGLFGSFSGVSDEKIKQDIAATVQRVIKEVSREYGISMNLRRLNVILR</sequence>
<protein>
    <submittedName>
        <fullName evidence="2">Uncharacterized protein</fullName>
    </submittedName>
</protein>
<dbReference type="AlphaFoldDB" id="A0A2Z2ML26"/>
<evidence type="ECO:0000313" key="2">
    <source>
        <dbReference type="EMBL" id="ASJ09069.1"/>
    </source>
</evidence>
<proteinExistence type="predicted"/>
<name>A0A2Z2ML26_9EURY</name>
<evidence type="ECO:0000256" key="1">
    <source>
        <dbReference type="SAM" id="MobiDB-lite"/>
    </source>
</evidence>
<keyword evidence="3" id="KW-1185">Reference proteome</keyword>
<dbReference type="Pfam" id="PF09987">
    <property type="entry name" value="DUF2226"/>
    <property type="match status" value="1"/>
</dbReference>
<dbReference type="EMBL" id="CP015103">
    <property type="protein sequence ID" value="ASJ09069.1"/>
    <property type="molecule type" value="Genomic_DNA"/>
</dbReference>
<gene>
    <name evidence="2" type="ORF">A3L11_07435</name>
</gene>
<dbReference type="OrthoDB" id="86210at2157"/>
<organism evidence="2 3">
    <name type="scientific">Thermococcus siculi</name>
    <dbReference type="NCBI Taxonomy" id="72803"/>
    <lineage>
        <taxon>Archaea</taxon>
        <taxon>Methanobacteriati</taxon>
        <taxon>Methanobacteriota</taxon>
        <taxon>Thermococci</taxon>
        <taxon>Thermococcales</taxon>
        <taxon>Thermococcaceae</taxon>
        <taxon>Thermococcus</taxon>
    </lineage>
</organism>
<reference evidence="2 3" key="1">
    <citation type="submission" date="2016-04" db="EMBL/GenBank/DDBJ databases">
        <title>Complete genome sequence of Thermococcus siculi type strain RG-20.</title>
        <authorList>
            <person name="Oger P.M."/>
        </authorList>
    </citation>
    <scope>NUCLEOTIDE SEQUENCE [LARGE SCALE GENOMIC DNA]</scope>
    <source>
        <strain evidence="2 3">RG-20</strain>
    </source>
</reference>
<accession>A0A2Z2ML26</accession>
<dbReference type="GeneID" id="33318059"/>
<dbReference type="KEGG" id="tsl:A3L11_07435"/>
<dbReference type="RefSeq" id="WP_088856302.1">
    <property type="nucleotide sequence ID" value="NZ_CP015103.1"/>
</dbReference>